<dbReference type="GO" id="GO:0005262">
    <property type="term" value="F:calcium channel activity"/>
    <property type="evidence" value="ECO:0007669"/>
    <property type="project" value="InterPro"/>
</dbReference>
<dbReference type="EMBL" id="MU167327">
    <property type="protein sequence ID" value="KAG0143156.1"/>
    <property type="molecule type" value="Genomic_DNA"/>
</dbReference>
<keyword evidence="1" id="KW-0732">Signal</keyword>
<dbReference type="PANTHER" id="PTHR39142:SF1">
    <property type="entry name" value="AEL197CP"/>
    <property type="match status" value="1"/>
</dbReference>
<evidence type="ECO:0008006" key="4">
    <source>
        <dbReference type="Google" id="ProtNLM"/>
    </source>
</evidence>
<gene>
    <name evidence="2" type="ORF">CROQUDRAFT_49229</name>
</gene>
<dbReference type="OrthoDB" id="5405745at2759"/>
<reference evidence="2" key="1">
    <citation type="submission" date="2013-11" db="EMBL/GenBank/DDBJ databases">
        <title>Genome sequence of the fusiform rust pathogen reveals effectors for host alternation and coevolution with pine.</title>
        <authorList>
            <consortium name="DOE Joint Genome Institute"/>
            <person name="Smith K."/>
            <person name="Pendleton A."/>
            <person name="Kubisiak T."/>
            <person name="Anderson C."/>
            <person name="Salamov A."/>
            <person name="Aerts A."/>
            <person name="Riley R."/>
            <person name="Clum A."/>
            <person name="Lindquist E."/>
            <person name="Ence D."/>
            <person name="Campbell M."/>
            <person name="Kronenberg Z."/>
            <person name="Feau N."/>
            <person name="Dhillon B."/>
            <person name="Hamelin R."/>
            <person name="Burleigh J."/>
            <person name="Smith J."/>
            <person name="Yandell M."/>
            <person name="Nelson C."/>
            <person name="Grigoriev I."/>
            <person name="Davis J."/>
        </authorList>
    </citation>
    <scope>NUCLEOTIDE SEQUENCE</scope>
    <source>
        <strain evidence="2">G11</strain>
    </source>
</reference>
<dbReference type="InterPro" id="IPR024338">
    <property type="entry name" value="MID1/Yam8"/>
</dbReference>
<protein>
    <recommendedName>
        <fullName evidence="4">Stretch-activated cation channel mid1</fullName>
    </recommendedName>
</protein>
<feature type="signal peptide" evidence="1">
    <location>
        <begin position="1"/>
        <end position="25"/>
    </location>
</feature>
<dbReference type="Proteomes" id="UP000886653">
    <property type="component" value="Unassembled WGS sequence"/>
</dbReference>
<evidence type="ECO:0000313" key="2">
    <source>
        <dbReference type="EMBL" id="KAG0143156.1"/>
    </source>
</evidence>
<dbReference type="PANTHER" id="PTHR39142">
    <property type="entry name" value="MID1P"/>
    <property type="match status" value="1"/>
</dbReference>
<dbReference type="Pfam" id="PF12929">
    <property type="entry name" value="Mid1"/>
    <property type="match status" value="1"/>
</dbReference>
<dbReference type="AlphaFoldDB" id="A0A9P6NAU5"/>
<evidence type="ECO:0000256" key="1">
    <source>
        <dbReference type="SAM" id="SignalP"/>
    </source>
</evidence>
<evidence type="ECO:0000313" key="3">
    <source>
        <dbReference type="Proteomes" id="UP000886653"/>
    </source>
</evidence>
<comment type="caution">
    <text evidence="2">The sequence shown here is derived from an EMBL/GenBank/DDBJ whole genome shotgun (WGS) entry which is preliminary data.</text>
</comment>
<dbReference type="GO" id="GO:0098703">
    <property type="term" value="P:calcium ion import across plasma membrane"/>
    <property type="evidence" value="ECO:0007669"/>
    <property type="project" value="InterPro"/>
</dbReference>
<sequence>MNSKPFKLTWIFNFSILSSIYPSQSQSQPIINNEITNIPIIIQSTVTGSSPSRYHLPPPTDSHQNSDPTTISITLNICNPPPNHSNSLQYTYQHLLIVSNSSNNISPDNNKNLPNSKSGRIASTWGGFGNITIINSIGLWISIYSPTPDDDSPWSIELGIDDQPIHQVNSFPAFKIEDTDTTNALITATDSSLYIPFTTQNPFSYDFIYPIIIPTPTNLLFELSSSLCYLQNLNQSIKSIPLNSIQSSLTTRSLGLNMPSSQTSSDSTDRDYRILPKDAGKRTQYYINNLLPSTNYSAWLFQPLKLVNNIQSGRLWPYVNFKTKNTNNCKLLYDLDFCPELAYSVPSPPNLNSTNQLISTYKSIIETNINNFTTVLSTYPCNNDTSGRYSFVTGCDDCKRSYINWACSIILPRCTDDPPDLSSSSQLILRNDPTTSRTPFFNFSYTELLPCISLCTLVSATCPPFLSWNCPTYSNQDYQDLSYLNNWQLMGGQQTGNNLNGNGGFRSGDRFGHFFCNSLGSDLDYSRMGFSLQFQSNFKFWFICLIGFWLSIEFI</sequence>
<accession>A0A9P6NAU5</accession>
<name>A0A9P6NAU5_9BASI</name>
<feature type="chain" id="PRO_5040238765" description="Stretch-activated cation channel mid1" evidence="1">
    <location>
        <begin position="26"/>
        <end position="555"/>
    </location>
</feature>
<proteinExistence type="predicted"/>
<organism evidence="2 3">
    <name type="scientific">Cronartium quercuum f. sp. fusiforme G11</name>
    <dbReference type="NCBI Taxonomy" id="708437"/>
    <lineage>
        <taxon>Eukaryota</taxon>
        <taxon>Fungi</taxon>
        <taxon>Dikarya</taxon>
        <taxon>Basidiomycota</taxon>
        <taxon>Pucciniomycotina</taxon>
        <taxon>Pucciniomycetes</taxon>
        <taxon>Pucciniales</taxon>
        <taxon>Coleosporiaceae</taxon>
        <taxon>Cronartium</taxon>
    </lineage>
</organism>
<keyword evidence="3" id="KW-1185">Reference proteome</keyword>